<organism evidence="1 2">
    <name type="scientific">Knoellia aerolata DSM 18566</name>
    <dbReference type="NCBI Taxonomy" id="1385519"/>
    <lineage>
        <taxon>Bacteria</taxon>
        <taxon>Bacillati</taxon>
        <taxon>Actinomycetota</taxon>
        <taxon>Actinomycetes</taxon>
        <taxon>Micrococcales</taxon>
        <taxon>Intrasporangiaceae</taxon>
        <taxon>Knoellia</taxon>
    </lineage>
</organism>
<accession>A0A0A0JZZ9</accession>
<dbReference type="EMBL" id="AVPL01000024">
    <property type="protein sequence ID" value="KGN41101.1"/>
    <property type="molecule type" value="Genomic_DNA"/>
</dbReference>
<sequence length="355" mass="37236">MLVCRHYLDLTEQQSADLLQVSLRSVKEQTSRALATGVAGTLGPESVRQLVADLVVTESDVERLEVEIRERIDSGALGGPAERPRRRWALAAAAAATAAAVAGGLALSADDPAPTRPAPTPVSDQPLVPADLVGLWRNVPESPWLWEFTADGRMGATETSSGYLSGGTVAKTISRRDGDRYITSDPTEDCGTDYRVRLTSAGAVVTVLSGTCAEDWVGAEYDLERLSPGVAGPGAILPRHAKADAPTRMTTAQLDGTWFDPESSTVLVVGQGYSGVSLTYVMDDDGDGATDPDQRGLLAMEPDGSIRARPSAGNADVECGPQFTNVMTDSATMTTTGADGGCAPTGSQQTWIRVN</sequence>
<dbReference type="AlphaFoldDB" id="A0A0A0JZZ9"/>
<evidence type="ECO:0000313" key="2">
    <source>
        <dbReference type="Proteomes" id="UP000030013"/>
    </source>
</evidence>
<dbReference type="eggNOG" id="ENOG50326RN">
    <property type="taxonomic scope" value="Bacteria"/>
</dbReference>
<proteinExistence type="predicted"/>
<name>A0A0A0JZZ9_9MICO</name>
<comment type="caution">
    <text evidence="1">The sequence shown here is derived from an EMBL/GenBank/DDBJ whole genome shotgun (WGS) entry which is preliminary data.</text>
</comment>
<evidence type="ECO:0000313" key="1">
    <source>
        <dbReference type="EMBL" id="KGN41101.1"/>
    </source>
</evidence>
<protein>
    <submittedName>
        <fullName evidence="1">Uncharacterized protein</fullName>
    </submittedName>
</protein>
<keyword evidence="2" id="KW-1185">Reference proteome</keyword>
<dbReference type="Proteomes" id="UP000030013">
    <property type="component" value="Unassembled WGS sequence"/>
</dbReference>
<reference evidence="1 2" key="1">
    <citation type="submission" date="2013-08" db="EMBL/GenBank/DDBJ databases">
        <title>The genome sequence of Knoellia aerolata.</title>
        <authorList>
            <person name="Zhu W."/>
            <person name="Wang G."/>
        </authorList>
    </citation>
    <scope>NUCLEOTIDE SEQUENCE [LARGE SCALE GENOMIC DNA]</scope>
    <source>
        <strain evidence="1 2">DSM 18566</strain>
    </source>
</reference>
<gene>
    <name evidence="1" type="ORF">N801_09535</name>
</gene>